<name>A0A7X6HFZ4_9MICC</name>
<dbReference type="InterPro" id="IPR002763">
    <property type="entry name" value="DUF72"/>
</dbReference>
<dbReference type="Proteomes" id="UP000544090">
    <property type="component" value="Unassembled WGS sequence"/>
</dbReference>
<evidence type="ECO:0000313" key="2">
    <source>
        <dbReference type="Proteomes" id="UP000544090"/>
    </source>
</evidence>
<dbReference type="SUPFAM" id="SSF117396">
    <property type="entry name" value="TM1631-like"/>
    <property type="match status" value="1"/>
</dbReference>
<evidence type="ECO:0000313" key="1">
    <source>
        <dbReference type="EMBL" id="NKX54992.1"/>
    </source>
</evidence>
<dbReference type="InterPro" id="IPR036520">
    <property type="entry name" value="UPF0759_sf"/>
</dbReference>
<sequence>MLVGTSGWRYPEWRGSFYPAGLPQRLELEYAAGRLASVELNASFYGLQRPSSYQRWREATPAAFVFAVKGPRQVTHLNALRRVQVPLANFFASGVLALGAKLGPLLWQLPPRLAWDPARLEEFLALLPRGTAAAAELAARHADLPADRTWTAGEPGAGSTVPDRPLRHAVEVRHPSFANAQFYDLLRRYDTALVVADTAGRWPLLEEVTAGFMYVRLHGSEELYVSGYSDAELQAWAGKIRGWLAGTGCPDGAGRPTYVYFDNTAGARAPFDAIALASRLAGRGS</sequence>
<dbReference type="EMBL" id="JAAZSQ010000009">
    <property type="protein sequence ID" value="NKX54992.1"/>
    <property type="molecule type" value="Genomic_DNA"/>
</dbReference>
<reference evidence="1 2" key="1">
    <citation type="submission" date="2020-04" db="EMBL/GenBank/DDBJ databases">
        <title>Arthrobacter sp. nov.</title>
        <authorList>
            <person name="Liu S."/>
        </authorList>
    </citation>
    <scope>NUCLEOTIDE SEQUENCE [LARGE SCALE GENOMIC DNA]</scope>
    <source>
        <strain evidence="1 2">E918</strain>
    </source>
</reference>
<dbReference type="PANTHER" id="PTHR30348">
    <property type="entry name" value="UNCHARACTERIZED PROTEIN YECE"/>
    <property type="match status" value="1"/>
</dbReference>
<gene>
    <name evidence="1" type="ORF">HGG74_10645</name>
</gene>
<dbReference type="PANTHER" id="PTHR30348:SF4">
    <property type="entry name" value="DUF72 DOMAIN-CONTAINING PROTEIN"/>
    <property type="match status" value="1"/>
</dbReference>
<dbReference type="AlphaFoldDB" id="A0A7X6HFZ4"/>
<accession>A0A7X6HFZ4</accession>
<dbReference type="Pfam" id="PF01904">
    <property type="entry name" value="DUF72"/>
    <property type="match status" value="1"/>
</dbReference>
<keyword evidence="2" id="KW-1185">Reference proteome</keyword>
<protein>
    <submittedName>
        <fullName evidence="1">DUF72 domain-containing protein</fullName>
    </submittedName>
</protein>
<organism evidence="1 2">
    <name type="scientific">Arthrobacter mobilis</name>
    <dbReference type="NCBI Taxonomy" id="2724944"/>
    <lineage>
        <taxon>Bacteria</taxon>
        <taxon>Bacillati</taxon>
        <taxon>Actinomycetota</taxon>
        <taxon>Actinomycetes</taxon>
        <taxon>Micrococcales</taxon>
        <taxon>Micrococcaceae</taxon>
        <taxon>Arthrobacter</taxon>
    </lineage>
</organism>
<comment type="caution">
    <text evidence="1">The sequence shown here is derived from an EMBL/GenBank/DDBJ whole genome shotgun (WGS) entry which is preliminary data.</text>
</comment>
<dbReference type="Gene3D" id="3.20.20.410">
    <property type="entry name" value="Protein of unknown function UPF0759"/>
    <property type="match status" value="1"/>
</dbReference>
<proteinExistence type="predicted"/>